<sequence length="1066" mass="120835">MTGNKSLLVDFVPTKGPSVTFGDNSKGRTKGYGTLSNGSITFNKVAYVEGLMHNLLSISQLCDLGYKVMFELSSCIIFNEKMETVLSGYRKENVYVIDMGHSSSFGTNICFVSENSAKRCWLWHKRLSHLNFKTLNVLSNQELVTGMPKLSFVKEKLCAACEKGKLTKSSFKSKQCFSITQPLQMLHMDLCGPVSTPSLGGRRYILVIIDEFTRYTWVFFLRYKSDTTEEIIKFIKKSEVLNGQLVRSVRSDNGTEFKNSMLDDFFNEKDISQNFSAVRTPQQNGVVERKNRTLCEAARSMLSESHLPTYFWAEAINTACFTQNRSIIVKRHNKTPYEVFYGRKPNIGFLHVFGCVCYILNDRENLGKFDPKADEGIFVGYSLTSKAFRVYNLRRKCIDESIHVKFDDLNISSLSCDDEELNRWMSSCVDDGPLPTSSDIPYTVPTSLYQNNEPSTSHNPSSHQEDDPQPTQPQHSLQIIPVSPSDIHSSPIQADLPSTPYPSNSPLQISYPPPLPPALKWTKDHPIDQIIGDQQAGVQTRRGVGNICLYVNFLSLIEPKKVNEALADPCWITAMQEELSQFERNKVWRLVPRPSRKTIIGTKWVFRNKMDEEGTVIRNKARLVAQGYRQEEGIDYDETFAPVARLEAIRIFLAHAAYKNFRVFQMDVKSAFLNGELAEEVYVKQPPGFEDPVHPDYVYRLDKALYGLKQAPRAWYDTLADFLLKNKYTRGKIDNTLFIKQTSGNLVLVQIYVDDIIFGATDESLCDEFASLMKSQYEMSMMGELTFFLGLQVKQSSDGIFINQSKYIRDLLKKFNFENSSPMKTPMAPPLKLHADPDGVSVDITSYRGMIGSLLYLTASRPDIMFATCLCARYQANPKESHLAAVKRIFRYLKGTMNLGLWYPKDSGFDLMGYSYSDFAGSKIDRKSTTGSCQLFGGKLVSWSSKKQNSVSTSTAEAEYVAAGSCCAQILWMKNQLRDYNQLYSHIPILCDNSSAIAIANNPVLHSRSKHIDIRYHFIRDHISKGDVELHFIPTDLQLADLFTKPLDEARFKFLIGELGMLNADF</sequence>
<reference evidence="2" key="1">
    <citation type="journal article" date="2022" name="Mol. Ecol. Resour.">
        <title>The genomes of chicory, endive, great burdock and yacon provide insights into Asteraceae palaeo-polyploidization history and plant inulin production.</title>
        <authorList>
            <person name="Fan W."/>
            <person name="Wang S."/>
            <person name="Wang H."/>
            <person name="Wang A."/>
            <person name="Jiang F."/>
            <person name="Liu H."/>
            <person name="Zhao H."/>
            <person name="Xu D."/>
            <person name="Zhang Y."/>
        </authorList>
    </citation>
    <scope>NUCLEOTIDE SEQUENCE [LARGE SCALE GENOMIC DNA]</scope>
    <source>
        <strain evidence="2">cv. Niubang</strain>
    </source>
</reference>
<evidence type="ECO:0000313" key="2">
    <source>
        <dbReference type="Proteomes" id="UP001055879"/>
    </source>
</evidence>
<reference evidence="1 2" key="2">
    <citation type="journal article" date="2022" name="Mol. Ecol. Resour.">
        <title>The genomes of chicory, endive, great burdock and yacon provide insights into Asteraceae paleo-polyploidization history and plant inulin production.</title>
        <authorList>
            <person name="Fan W."/>
            <person name="Wang S."/>
            <person name="Wang H."/>
            <person name="Wang A."/>
            <person name="Jiang F."/>
            <person name="Liu H."/>
            <person name="Zhao H."/>
            <person name="Xu D."/>
            <person name="Zhang Y."/>
        </authorList>
    </citation>
    <scope>NUCLEOTIDE SEQUENCE [LARGE SCALE GENOMIC DNA]</scope>
    <source>
        <strain evidence="2">cv. Niubang</strain>
    </source>
</reference>
<dbReference type="Proteomes" id="UP001055879">
    <property type="component" value="Linkage Group LG04"/>
</dbReference>
<evidence type="ECO:0000313" key="1">
    <source>
        <dbReference type="EMBL" id="KAI3736025.1"/>
    </source>
</evidence>
<accession>A0ACB9CP85</accession>
<dbReference type="EMBL" id="CM042050">
    <property type="protein sequence ID" value="KAI3736025.1"/>
    <property type="molecule type" value="Genomic_DNA"/>
</dbReference>
<comment type="caution">
    <text evidence="1">The sequence shown here is derived from an EMBL/GenBank/DDBJ whole genome shotgun (WGS) entry which is preliminary data.</text>
</comment>
<gene>
    <name evidence="1" type="ORF">L6452_15556</name>
</gene>
<keyword evidence="2" id="KW-1185">Reference proteome</keyword>
<organism evidence="1 2">
    <name type="scientific">Arctium lappa</name>
    <name type="common">Greater burdock</name>
    <name type="synonym">Lappa major</name>
    <dbReference type="NCBI Taxonomy" id="4217"/>
    <lineage>
        <taxon>Eukaryota</taxon>
        <taxon>Viridiplantae</taxon>
        <taxon>Streptophyta</taxon>
        <taxon>Embryophyta</taxon>
        <taxon>Tracheophyta</taxon>
        <taxon>Spermatophyta</taxon>
        <taxon>Magnoliopsida</taxon>
        <taxon>eudicotyledons</taxon>
        <taxon>Gunneridae</taxon>
        <taxon>Pentapetalae</taxon>
        <taxon>asterids</taxon>
        <taxon>campanulids</taxon>
        <taxon>Asterales</taxon>
        <taxon>Asteraceae</taxon>
        <taxon>Carduoideae</taxon>
        <taxon>Cardueae</taxon>
        <taxon>Arctiinae</taxon>
        <taxon>Arctium</taxon>
    </lineage>
</organism>
<protein>
    <submittedName>
        <fullName evidence="1">Uncharacterized protein</fullName>
    </submittedName>
</protein>
<name>A0ACB9CP85_ARCLA</name>
<proteinExistence type="predicted"/>